<evidence type="ECO:0000313" key="6">
    <source>
        <dbReference type="EMBL" id="KAE8286918.1"/>
    </source>
</evidence>
<feature type="compositionally biased region" description="Basic and acidic residues" evidence="4">
    <location>
        <begin position="480"/>
        <end position="493"/>
    </location>
</feature>
<dbReference type="EMBL" id="REGW02000014">
    <property type="protein sequence ID" value="KAE8286918.1"/>
    <property type="molecule type" value="Genomic_DNA"/>
</dbReference>
<name>A0A6G0I5W0_LARCR</name>
<feature type="compositionally biased region" description="Basic and acidic residues" evidence="4">
    <location>
        <begin position="1"/>
        <end position="18"/>
    </location>
</feature>
<dbReference type="InterPro" id="IPR024280">
    <property type="entry name" value="FAM167"/>
</dbReference>
<feature type="region of interest" description="Disordered" evidence="4">
    <location>
        <begin position="545"/>
        <end position="568"/>
    </location>
</feature>
<keyword evidence="7" id="KW-1185">Reference proteome</keyword>
<organism evidence="6 7">
    <name type="scientific">Larimichthys crocea</name>
    <name type="common">Large yellow croaker</name>
    <name type="synonym">Pseudosciaena crocea</name>
    <dbReference type="NCBI Taxonomy" id="215358"/>
    <lineage>
        <taxon>Eukaryota</taxon>
        <taxon>Metazoa</taxon>
        <taxon>Chordata</taxon>
        <taxon>Craniata</taxon>
        <taxon>Vertebrata</taxon>
        <taxon>Euteleostomi</taxon>
        <taxon>Actinopterygii</taxon>
        <taxon>Neopterygii</taxon>
        <taxon>Teleostei</taxon>
        <taxon>Neoteleostei</taxon>
        <taxon>Acanthomorphata</taxon>
        <taxon>Eupercaria</taxon>
        <taxon>Sciaenidae</taxon>
        <taxon>Larimichthys</taxon>
    </lineage>
</organism>
<dbReference type="Proteomes" id="UP000424527">
    <property type="component" value="Unassembled WGS sequence"/>
</dbReference>
<dbReference type="PANTHER" id="PTHR16650">
    <property type="entry name" value="C21ORF13-RELATED"/>
    <property type="match status" value="1"/>
</dbReference>
<evidence type="ECO:0000313" key="7">
    <source>
        <dbReference type="Proteomes" id="UP000424527"/>
    </source>
</evidence>
<comment type="caution">
    <text evidence="6">The sequence shown here is derived from an EMBL/GenBank/DDBJ whole genome shotgun (WGS) entry which is preliminary data.</text>
</comment>
<feature type="region of interest" description="Disordered" evidence="4">
    <location>
        <begin position="352"/>
        <end position="493"/>
    </location>
</feature>
<proteinExistence type="inferred from homology"/>
<feature type="region of interest" description="Disordered" evidence="4">
    <location>
        <begin position="1"/>
        <end position="167"/>
    </location>
</feature>
<accession>A0A6G0I5W0</accession>
<sequence length="813" mass="93337">MESEKITDLYEDNRDADSSRQSLGSTRKDSSFQKHKKNFRDNIQDKEEKESCDDSRSKTRTWRSDPDRDLISDGEGRRSSRSFYSEDYENGSPSERSLSSYSQSRTPSPTPQRVVRAKKNSSSPLYKTAAVGRRGLSRPQRPAGYPLIQQPRRGVRSQSKESTPPKELDLVTKRMLSARLLKINELRNALAELQQRTDELQKENRILRQLQVRQEKALHRYDDTESEISQLLSRHTNETKVLRERLRRTQERERAAERRLKDSEEQLRRSQSTIARLKKLVNKRELGARDELSRRLEEEKELERSMELSNGSYQRQLAAERKKTISAQEEIRTLQEELERLTNKLKEKERELDAKNIYANRMMKPSQRKDTDSGTKRKVPSRSSSKAAPDEYLSLKELDRVEGQAVTEDSQLKMRDKEQERDKEKEVVKEKEPEKEEKQHLNQELNVLEEKAKGLRDGWEKDKEEEERKRTSSPLNQGEESNRKSSHVREEVKRWNQDALANQQAAEEARRKKEQLLAKMREIDNQNQGGVHDTYRNHSSSIFNLTESEESGGLRAGAGSREGGRRRAGIEGGAVTTGVGRRALRPQISSDNLAFGSYAPSFGMSASRSSSGFPPPPPMEDRDSALEAIGVFSLRGGGDREREGRQKEEWGRKASLSSCSSCSAPWQHLQLVISFERLSAPMDPRKSSQPKETVGNSDVIQCKLPSGVLKGFGNIDEALSWLRRELTDMRLQDQQLARQLMRLRNDIHKLKIEQMCHLHRRMLNDATFGLEERDELSDLLCECPVTPGLGLSAPLRLIGVTKMNINSRRFSLC</sequence>
<dbReference type="PANTHER" id="PTHR16650:SF10">
    <property type="entry name" value="LEBERCILIN"/>
    <property type="match status" value="1"/>
</dbReference>
<dbReference type="InterPro" id="IPR026188">
    <property type="entry name" value="Lebercilin-like"/>
</dbReference>
<feature type="compositionally biased region" description="Basic and acidic residues" evidence="4">
    <location>
        <begin position="39"/>
        <end position="78"/>
    </location>
</feature>
<reference evidence="6 7" key="1">
    <citation type="submission" date="2019-07" db="EMBL/GenBank/DDBJ databases">
        <title>Chromosome genome assembly for large yellow croaker.</title>
        <authorList>
            <person name="Xiao S."/>
        </authorList>
    </citation>
    <scope>NUCLEOTIDE SEQUENCE [LARGE SCALE GENOMIC DNA]</scope>
    <source>
        <strain evidence="6">JMULYC20181020</strain>
        <tissue evidence="6">Muscle</tissue>
    </source>
</reference>
<dbReference type="GO" id="GO:0005930">
    <property type="term" value="C:axoneme"/>
    <property type="evidence" value="ECO:0007669"/>
    <property type="project" value="TreeGrafter"/>
</dbReference>
<keyword evidence="2 3" id="KW-0175">Coiled coil</keyword>
<dbReference type="Pfam" id="PF15619">
    <property type="entry name" value="Lebercilin"/>
    <property type="match status" value="1"/>
</dbReference>
<feature type="domain" description="Lebercilin" evidence="5">
    <location>
        <begin position="171"/>
        <end position="352"/>
    </location>
</feature>
<evidence type="ECO:0000256" key="2">
    <source>
        <dbReference type="ARBA" id="ARBA00023054"/>
    </source>
</evidence>
<protein>
    <submittedName>
        <fullName evidence="6">Protein FAM167A</fullName>
    </submittedName>
</protein>
<feature type="compositionally biased region" description="Basic and acidic residues" evidence="4">
    <location>
        <begin position="410"/>
        <end position="441"/>
    </location>
</feature>
<feature type="region of interest" description="Disordered" evidence="4">
    <location>
        <begin position="245"/>
        <end position="267"/>
    </location>
</feature>
<dbReference type="GO" id="GO:0042073">
    <property type="term" value="P:intraciliary transport"/>
    <property type="evidence" value="ECO:0007669"/>
    <property type="project" value="TreeGrafter"/>
</dbReference>
<dbReference type="InterPro" id="IPR028933">
    <property type="entry name" value="Lebercilin_dom"/>
</dbReference>
<evidence type="ECO:0000256" key="4">
    <source>
        <dbReference type="SAM" id="MobiDB-lite"/>
    </source>
</evidence>
<feature type="compositionally biased region" description="Basic and acidic residues" evidence="4">
    <location>
        <begin position="393"/>
        <end position="402"/>
    </location>
</feature>
<dbReference type="Pfam" id="PF11652">
    <property type="entry name" value="FAM167"/>
    <property type="match status" value="1"/>
</dbReference>
<dbReference type="AlphaFoldDB" id="A0A6G0I5W0"/>
<comment type="similarity">
    <text evidence="1">Belongs to the LCA5 family.</text>
</comment>
<feature type="compositionally biased region" description="Basic and acidic residues" evidence="4">
    <location>
        <begin position="448"/>
        <end position="470"/>
    </location>
</feature>
<gene>
    <name evidence="6" type="ORF">D5F01_LYC14874</name>
</gene>
<evidence type="ECO:0000256" key="1">
    <source>
        <dbReference type="ARBA" id="ARBA00010229"/>
    </source>
</evidence>
<feature type="coiled-coil region" evidence="3">
    <location>
        <begin position="499"/>
        <end position="526"/>
    </location>
</feature>
<feature type="compositionally biased region" description="Low complexity" evidence="4">
    <location>
        <begin position="92"/>
        <end position="107"/>
    </location>
</feature>
<evidence type="ECO:0000256" key="3">
    <source>
        <dbReference type="SAM" id="Coils"/>
    </source>
</evidence>
<evidence type="ECO:0000259" key="5">
    <source>
        <dbReference type="Pfam" id="PF15619"/>
    </source>
</evidence>